<reference evidence="2 3" key="1">
    <citation type="submission" date="2018-10" db="EMBL/GenBank/DDBJ databases">
        <title>Pseudomonas zhaodongensis NEAU-ST5-21(T) genome.</title>
        <authorList>
            <person name="Peng J."/>
            <person name="Liu Z.-P."/>
        </authorList>
    </citation>
    <scope>NUCLEOTIDE SEQUENCE [LARGE SCALE GENOMIC DNA]</scope>
    <source>
        <strain evidence="2 3">NEAU-ST5-21</strain>
    </source>
</reference>
<evidence type="ECO:0008006" key="4">
    <source>
        <dbReference type="Google" id="ProtNLM"/>
    </source>
</evidence>
<keyword evidence="3" id="KW-1185">Reference proteome</keyword>
<sequence>MAVDNVGQPNTVSPGPSDPGAVFDAAVTGAWQSEWTQREQARDQASASGNHALAQHFQNELDVLRLMMPGAVPEAVPPKVADLPQVPLPLLQHSATVAGAPTKQDPLSKDYVVPNTPALPASEHVAPEGNSLTFVNESEKPLVIEFTANAGEADIPSMTLQPGETMVQTFPERWSGNFRSTAGDGAHVTLGEVAFNGGVNGDQTFYDVSYIEGNNARMTITPSEGGPVSGTLDDIVSAAPESIKARDQDGNLYGIKKTTTSEVFDDAVVEYYRSAVEAGEGYVVPKDDVSTLGTDSDSLTVRIA</sequence>
<dbReference type="OrthoDB" id="6818435at2"/>
<comment type="caution">
    <text evidence="2">The sequence shown here is derived from an EMBL/GenBank/DDBJ whole genome shotgun (WGS) entry which is preliminary data.</text>
</comment>
<dbReference type="Proteomes" id="UP000269774">
    <property type="component" value="Unassembled WGS sequence"/>
</dbReference>
<gene>
    <name evidence="2" type="ORF">EA797_09920</name>
</gene>
<dbReference type="InterPro" id="IPR037176">
    <property type="entry name" value="Osmotin/thaumatin-like_sf"/>
</dbReference>
<evidence type="ECO:0000313" key="3">
    <source>
        <dbReference type="Proteomes" id="UP000269774"/>
    </source>
</evidence>
<feature type="region of interest" description="Disordered" evidence="1">
    <location>
        <begin position="1"/>
        <end position="25"/>
    </location>
</feature>
<evidence type="ECO:0000256" key="1">
    <source>
        <dbReference type="SAM" id="MobiDB-lite"/>
    </source>
</evidence>
<dbReference type="SUPFAM" id="SSF49870">
    <property type="entry name" value="Osmotin, thaumatin-like protein"/>
    <property type="match status" value="1"/>
</dbReference>
<proteinExistence type="predicted"/>
<dbReference type="SMART" id="SM00205">
    <property type="entry name" value="THN"/>
    <property type="match status" value="1"/>
</dbReference>
<dbReference type="InterPro" id="IPR001938">
    <property type="entry name" value="Thaumatin"/>
</dbReference>
<name>A0A3M2HR86_9GAMM</name>
<organism evidence="2 3">
    <name type="scientific">Stutzerimonas zhaodongensis</name>
    <dbReference type="NCBI Taxonomy" id="1176257"/>
    <lineage>
        <taxon>Bacteria</taxon>
        <taxon>Pseudomonadati</taxon>
        <taxon>Pseudomonadota</taxon>
        <taxon>Gammaproteobacteria</taxon>
        <taxon>Pseudomonadales</taxon>
        <taxon>Pseudomonadaceae</taxon>
        <taxon>Stutzerimonas</taxon>
    </lineage>
</organism>
<dbReference type="Gene3D" id="2.60.110.10">
    <property type="entry name" value="Thaumatin"/>
    <property type="match status" value="1"/>
</dbReference>
<dbReference type="EMBL" id="RFFM01000002">
    <property type="protein sequence ID" value="RMH89849.1"/>
    <property type="molecule type" value="Genomic_DNA"/>
</dbReference>
<accession>A0A3M2HR86</accession>
<dbReference type="AlphaFoldDB" id="A0A3M2HR86"/>
<protein>
    <recommendedName>
        <fullName evidence="4">Thaumatin pathogenesis-related protein</fullName>
    </recommendedName>
</protein>
<dbReference type="RefSeq" id="WP_122165043.1">
    <property type="nucleotide sequence ID" value="NZ_JAMOIB010000010.1"/>
</dbReference>
<evidence type="ECO:0000313" key="2">
    <source>
        <dbReference type="EMBL" id="RMH89849.1"/>
    </source>
</evidence>